<keyword evidence="5" id="KW-0133">Cell shape</keyword>
<dbReference type="GO" id="GO:0030288">
    <property type="term" value="C:outer membrane-bounded periplasmic space"/>
    <property type="evidence" value="ECO:0007669"/>
    <property type="project" value="TreeGrafter"/>
</dbReference>
<dbReference type="GO" id="GO:0071555">
    <property type="term" value="P:cell wall organization"/>
    <property type="evidence" value="ECO:0007669"/>
    <property type="project" value="UniProtKB-KW"/>
</dbReference>
<dbReference type="RefSeq" id="WP_011049349.1">
    <property type="nucleotide sequence ID" value="NZ_CP076685.1"/>
</dbReference>
<dbReference type="InterPro" id="IPR036950">
    <property type="entry name" value="PBP_transglycosylase"/>
</dbReference>
<evidence type="ECO:0000256" key="5">
    <source>
        <dbReference type="ARBA" id="ARBA00022960"/>
    </source>
</evidence>
<keyword evidence="9" id="KW-0961">Cell wall biogenesis/degradation</keyword>
<evidence type="ECO:0000313" key="12">
    <source>
        <dbReference type="Proteomes" id="UP000565723"/>
    </source>
</evidence>
<comment type="subcellular location">
    <subcellularLocation>
        <location evidence="1">Membrane</location>
    </subcellularLocation>
</comment>
<dbReference type="Gene3D" id="1.10.3810.10">
    <property type="entry name" value="Biosynthetic peptidoglycan transglycosylase-like"/>
    <property type="match status" value="1"/>
</dbReference>
<evidence type="ECO:0000259" key="10">
    <source>
        <dbReference type="Pfam" id="PF00912"/>
    </source>
</evidence>
<dbReference type="GO" id="GO:0009252">
    <property type="term" value="P:peptidoglycan biosynthetic process"/>
    <property type="evidence" value="ECO:0007669"/>
    <property type="project" value="UniProtKB-KW"/>
</dbReference>
<dbReference type="GO" id="GO:0016020">
    <property type="term" value="C:membrane"/>
    <property type="evidence" value="ECO:0007669"/>
    <property type="project" value="UniProtKB-SubCell"/>
</dbReference>
<dbReference type="PANTHER" id="PTHR32282">
    <property type="entry name" value="BINDING PROTEIN TRANSPEPTIDASE, PUTATIVE-RELATED"/>
    <property type="match status" value="1"/>
</dbReference>
<dbReference type="Proteomes" id="UP000565723">
    <property type="component" value="Unassembled WGS sequence"/>
</dbReference>
<dbReference type="GO" id="GO:0008360">
    <property type="term" value="P:regulation of cell shape"/>
    <property type="evidence" value="ECO:0007669"/>
    <property type="project" value="UniProtKB-KW"/>
</dbReference>
<dbReference type="SUPFAM" id="SSF53955">
    <property type="entry name" value="Lysozyme-like"/>
    <property type="match status" value="1"/>
</dbReference>
<protein>
    <submittedName>
        <fullName evidence="11">Transglycosylase domain-containing protein</fullName>
    </submittedName>
</protein>
<evidence type="ECO:0000256" key="4">
    <source>
        <dbReference type="ARBA" id="ARBA00022692"/>
    </source>
</evidence>
<accession>A0A850LFA2</accession>
<keyword evidence="6" id="KW-0573">Peptidoglycan synthesis</keyword>
<keyword evidence="3" id="KW-0808">Transferase</keyword>
<dbReference type="AlphaFoldDB" id="A0A850LFA2"/>
<evidence type="ECO:0000256" key="1">
    <source>
        <dbReference type="ARBA" id="ARBA00004370"/>
    </source>
</evidence>
<keyword evidence="8" id="KW-0472">Membrane</keyword>
<evidence type="ECO:0000256" key="7">
    <source>
        <dbReference type="ARBA" id="ARBA00022989"/>
    </source>
</evidence>
<comment type="pathway">
    <text evidence="2">Cell wall biogenesis; peptidoglycan biosynthesis.</text>
</comment>
<organism evidence="11 12">
    <name type="scientific">Ruegeria pomeroyi</name>
    <dbReference type="NCBI Taxonomy" id="89184"/>
    <lineage>
        <taxon>Bacteria</taxon>
        <taxon>Pseudomonadati</taxon>
        <taxon>Pseudomonadota</taxon>
        <taxon>Alphaproteobacteria</taxon>
        <taxon>Rhodobacterales</taxon>
        <taxon>Roseobacteraceae</taxon>
        <taxon>Ruegeria</taxon>
    </lineage>
</organism>
<evidence type="ECO:0000256" key="2">
    <source>
        <dbReference type="ARBA" id="ARBA00004752"/>
    </source>
</evidence>
<dbReference type="PANTHER" id="PTHR32282:SF27">
    <property type="entry name" value="PENICILLIN-BINDING PROTEIN 1A"/>
    <property type="match status" value="1"/>
</dbReference>
<feature type="domain" description="Glycosyl transferase family 51" evidence="10">
    <location>
        <begin position="74"/>
        <end position="180"/>
    </location>
</feature>
<dbReference type="InterPro" id="IPR023346">
    <property type="entry name" value="Lysozyme-like_dom_sf"/>
</dbReference>
<evidence type="ECO:0000256" key="3">
    <source>
        <dbReference type="ARBA" id="ARBA00022679"/>
    </source>
</evidence>
<evidence type="ECO:0000313" key="11">
    <source>
        <dbReference type="EMBL" id="NVK96437.1"/>
    </source>
</evidence>
<sequence length="212" mass="23760">MRLPTPLLLAIFIVVNSTTVATGQNTDPELPRPDQISEYYQASAASWPAIPHIALLAIVAAEDRRFFERPLQHSTITKQIGQWYPQPGIEKHQRVVLSFAVGEVLSHDEVLNWYANEVFLGQACFGLSNASMVYFGKSAADLNLEEIAYLAALPKAPSLFHPVRSRDRAIERRDFILMEMRNAGFISGDETDRAMQTALNVHDPLVRCEPLE</sequence>
<dbReference type="EMBL" id="JABXIY010000013">
    <property type="protein sequence ID" value="NVK96437.1"/>
    <property type="molecule type" value="Genomic_DNA"/>
</dbReference>
<evidence type="ECO:0000256" key="9">
    <source>
        <dbReference type="ARBA" id="ARBA00023316"/>
    </source>
</evidence>
<dbReference type="InterPro" id="IPR001264">
    <property type="entry name" value="Glyco_trans_51"/>
</dbReference>
<proteinExistence type="predicted"/>
<evidence type="ECO:0000256" key="8">
    <source>
        <dbReference type="ARBA" id="ARBA00023136"/>
    </source>
</evidence>
<reference evidence="11 12" key="1">
    <citation type="journal article" date="2020" name="Proc. Natl. Acad. Sci. U.S.A.">
        <title>Ecological drivers of bacterial community assembly in synthetic phycospheres.</title>
        <authorList>
            <person name="Fu H."/>
            <person name="Uchimiya M."/>
            <person name="Gore J."/>
            <person name="Moran M.A."/>
        </authorList>
    </citation>
    <scope>NUCLEOTIDE SEQUENCE [LARGE SCALE GENOMIC DNA]</scope>
    <source>
        <strain evidence="11">HF-Din03</strain>
    </source>
</reference>
<dbReference type="GO" id="GO:0008955">
    <property type="term" value="F:peptidoglycan glycosyltransferase activity"/>
    <property type="evidence" value="ECO:0007669"/>
    <property type="project" value="TreeGrafter"/>
</dbReference>
<keyword evidence="4" id="KW-0812">Transmembrane</keyword>
<dbReference type="Pfam" id="PF00912">
    <property type="entry name" value="Transgly"/>
    <property type="match status" value="1"/>
</dbReference>
<keyword evidence="7" id="KW-1133">Transmembrane helix</keyword>
<dbReference type="InterPro" id="IPR050396">
    <property type="entry name" value="Glycosyltr_51/Transpeptidase"/>
</dbReference>
<gene>
    <name evidence="11" type="ORF">HW564_05850</name>
</gene>
<name>A0A850LFA2_9RHOB</name>
<comment type="caution">
    <text evidence="11">The sequence shown here is derived from an EMBL/GenBank/DDBJ whole genome shotgun (WGS) entry which is preliminary data.</text>
</comment>
<evidence type="ECO:0000256" key="6">
    <source>
        <dbReference type="ARBA" id="ARBA00022984"/>
    </source>
</evidence>